<keyword evidence="3" id="KW-1003">Cell membrane</keyword>
<keyword evidence="7" id="KW-0067">ATP-binding</keyword>
<evidence type="ECO:0000256" key="1">
    <source>
        <dbReference type="ARBA" id="ARBA00004162"/>
    </source>
</evidence>
<comment type="subcellular location">
    <subcellularLocation>
        <location evidence="1">Cell membrane</location>
        <topology evidence="1">Single-pass membrane protein</topology>
    </subcellularLocation>
</comment>
<feature type="region of interest" description="Disordered" evidence="10">
    <location>
        <begin position="466"/>
        <end position="503"/>
    </location>
</feature>
<dbReference type="Gene3D" id="3.30.2390.20">
    <property type="entry name" value="Type VII secretion system EccB, repeat 1 domain"/>
    <property type="match status" value="1"/>
</dbReference>
<comment type="caution">
    <text evidence="12">The sequence shown here is derived from an EMBL/GenBank/DDBJ whole genome shotgun (WGS) entry which is preliminary data.</text>
</comment>
<feature type="transmembrane region" description="Helical" evidence="11">
    <location>
        <begin position="41"/>
        <end position="61"/>
    </location>
</feature>
<dbReference type="NCBIfam" id="TIGR03919">
    <property type="entry name" value="T7SS_EccB"/>
    <property type="match status" value="1"/>
</dbReference>
<accession>A0ABP8TFA3</accession>
<dbReference type="Gene3D" id="2.40.50.910">
    <property type="entry name" value="Type VII secretion system EccB, repeat 3 domain"/>
    <property type="match status" value="1"/>
</dbReference>
<keyword evidence="8 11" id="KW-1133">Transmembrane helix</keyword>
<dbReference type="InterPro" id="IPR044857">
    <property type="entry name" value="T7SS_EccB_R1"/>
</dbReference>
<evidence type="ECO:0000256" key="5">
    <source>
        <dbReference type="ARBA" id="ARBA00022741"/>
    </source>
</evidence>
<dbReference type="EMBL" id="BAABHJ010000003">
    <property type="protein sequence ID" value="GAA4604325.1"/>
    <property type="molecule type" value="Genomic_DNA"/>
</dbReference>
<comment type="similarity">
    <text evidence="2">Belongs to the EccB family.</text>
</comment>
<proteinExistence type="inferred from homology"/>
<protein>
    <submittedName>
        <fullName evidence="12">Type VII secretion protein EccB</fullName>
    </submittedName>
</protein>
<name>A0ABP8TFA3_9ACTN</name>
<dbReference type="PANTHER" id="PTHR40765:SF2">
    <property type="entry name" value="ESX-2 SECRETION SYSTEM ATPASE ECCB2"/>
    <property type="match status" value="1"/>
</dbReference>
<keyword evidence="6" id="KW-0378">Hydrolase</keyword>
<evidence type="ECO:0000256" key="6">
    <source>
        <dbReference type="ARBA" id="ARBA00022801"/>
    </source>
</evidence>
<dbReference type="RefSeq" id="WP_345350320.1">
    <property type="nucleotide sequence ID" value="NZ_BAABHJ010000003.1"/>
</dbReference>
<evidence type="ECO:0000256" key="10">
    <source>
        <dbReference type="SAM" id="MobiDB-lite"/>
    </source>
</evidence>
<keyword evidence="4 11" id="KW-0812">Transmembrane</keyword>
<evidence type="ECO:0000313" key="13">
    <source>
        <dbReference type="Proteomes" id="UP001500212"/>
    </source>
</evidence>
<dbReference type="InterPro" id="IPR007795">
    <property type="entry name" value="T7SS_EccB"/>
</dbReference>
<evidence type="ECO:0000256" key="4">
    <source>
        <dbReference type="ARBA" id="ARBA00022692"/>
    </source>
</evidence>
<keyword evidence="9 11" id="KW-0472">Membrane</keyword>
<dbReference type="Pfam" id="PF05108">
    <property type="entry name" value="T7SS_ESX1_EccB"/>
    <property type="match status" value="1"/>
</dbReference>
<dbReference type="PANTHER" id="PTHR40765">
    <property type="entry name" value="ESX-2 SECRETION SYSTEM ATPASE ECCB2"/>
    <property type="match status" value="1"/>
</dbReference>
<evidence type="ECO:0000256" key="8">
    <source>
        <dbReference type="ARBA" id="ARBA00022989"/>
    </source>
</evidence>
<organism evidence="12 13">
    <name type="scientific">Actinoallomurus liliacearum</name>
    <dbReference type="NCBI Taxonomy" id="1080073"/>
    <lineage>
        <taxon>Bacteria</taxon>
        <taxon>Bacillati</taxon>
        <taxon>Actinomycetota</taxon>
        <taxon>Actinomycetes</taxon>
        <taxon>Streptosporangiales</taxon>
        <taxon>Thermomonosporaceae</taxon>
        <taxon>Actinoallomurus</taxon>
    </lineage>
</organism>
<keyword evidence="5" id="KW-0547">Nucleotide-binding</keyword>
<dbReference type="InterPro" id="IPR042485">
    <property type="entry name" value="T7SS_EccB_R3"/>
</dbReference>
<evidence type="ECO:0000256" key="3">
    <source>
        <dbReference type="ARBA" id="ARBA00022475"/>
    </source>
</evidence>
<gene>
    <name evidence="12" type="primary">eccB_1</name>
    <name evidence="12" type="ORF">GCM10023195_14700</name>
</gene>
<evidence type="ECO:0000313" key="12">
    <source>
        <dbReference type="EMBL" id="GAA4604325.1"/>
    </source>
</evidence>
<evidence type="ECO:0000256" key="11">
    <source>
        <dbReference type="SAM" id="Phobius"/>
    </source>
</evidence>
<evidence type="ECO:0000256" key="9">
    <source>
        <dbReference type="ARBA" id="ARBA00023136"/>
    </source>
</evidence>
<keyword evidence="13" id="KW-1185">Reference proteome</keyword>
<reference evidence="13" key="1">
    <citation type="journal article" date="2019" name="Int. J. Syst. Evol. Microbiol.">
        <title>The Global Catalogue of Microorganisms (GCM) 10K type strain sequencing project: providing services to taxonomists for standard genome sequencing and annotation.</title>
        <authorList>
            <consortium name="The Broad Institute Genomics Platform"/>
            <consortium name="The Broad Institute Genome Sequencing Center for Infectious Disease"/>
            <person name="Wu L."/>
            <person name="Ma J."/>
        </authorList>
    </citation>
    <scope>NUCLEOTIDE SEQUENCE [LARGE SCALE GENOMIC DNA]</scope>
    <source>
        <strain evidence="13">JCM 17938</strain>
    </source>
</reference>
<evidence type="ECO:0000256" key="2">
    <source>
        <dbReference type="ARBA" id="ARBA00008149"/>
    </source>
</evidence>
<sequence length="503" mass="49915">MQSRRDQVHAHMFVMGRITSGMLRADPDAPESPQGRTNRGVIIGIVISVLLCGGAFVWGLISPGRSASWQSADSLIVDQETGASYLYVDGRLRPVQNYASARLIGGTKLTAHHVRTKSLDGTPHGQPVGIVGAPDALPSAGGLVGGAWAVCSGTGVGGSAAPVTTLAVGVGDAGGDGALTAGQGLLVTTPDAHVYLVWQGSRLRLDPKGGAATALGYGGRTPTPVSAAFVDALPAGPDLAAPTVPGLGRSGPSLDGHATRIGQVFKVGVLGSKPRYYQLRQDGLAEVTTTVAVLILADPAVRAKAYGGRTPDAIGLAPDAMNGRLAPGTVAAGALPETPPRLVGPQPDQHACVRVQPTAVGPRVSVALQDPASLGVVAQAATTSACVPVDRITVPPGGGALVRVLPAAGGTVGGTTYLVTDTGTKYRVASASDLAALGYSTGQVVALPSPLLNMLPTGPDLSAAAAQAGISSSTAPPCAGPAAAPTPGPGRATTTGPGKATTS</sequence>
<dbReference type="Proteomes" id="UP001500212">
    <property type="component" value="Unassembled WGS sequence"/>
</dbReference>
<evidence type="ECO:0000256" key="7">
    <source>
        <dbReference type="ARBA" id="ARBA00022840"/>
    </source>
</evidence>